<organism evidence="2 3">
    <name type="scientific">Saguinus oedipus</name>
    <name type="common">Cotton-top tamarin</name>
    <name type="synonym">Oedipomidas oedipus</name>
    <dbReference type="NCBI Taxonomy" id="9490"/>
    <lineage>
        <taxon>Eukaryota</taxon>
        <taxon>Metazoa</taxon>
        <taxon>Chordata</taxon>
        <taxon>Craniata</taxon>
        <taxon>Vertebrata</taxon>
        <taxon>Euteleostomi</taxon>
        <taxon>Mammalia</taxon>
        <taxon>Eutheria</taxon>
        <taxon>Euarchontoglires</taxon>
        <taxon>Primates</taxon>
        <taxon>Haplorrhini</taxon>
        <taxon>Platyrrhini</taxon>
        <taxon>Cebidae</taxon>
        <taxon>Callitrichinae</taxon>
        <taxon>Saguinus</taxon>
    </lineage>
</organism>
<proteinExistence type="predicted"/>
<dbReference type="Proteomes" id="UP001266305">
    <property type="component" value="Unassembled WGS sequence"/>
</dbReference>
<feature type="compositionally biased region" description="Basic and acidic residues" evidence="1">
    <location>
        <begin position="163"/>
        <end position="174"/>
    </location>
</feature>
<evidence type="ECO:0008006" key="4">
    <source>
        <dbReference type="Google" id="ProtNLM"/>
    </source>
</evidence>
<evidence type="ECO:0000313" key="2">
    <source>
        <dbReference type="EMBL" id="KAK2094012.1"/>
    </source>
</evidence>
<accession>A0ABQ9UCK7</accession>
<sequence>MHQRTWQLDALCVCEFSSVPESSLGHFMHVCHDTWESRDLGSVFSTQADGTVSTQQSFPGLGSLLEGIMRLAAHWTWPFAILASGGGNPCSLSIRLNDSECHSCGRTIMAITPHAWMWPVLWDFEKGQLNPLGARTVATTLPGTGRLACTPRNAQRPPGRCKAKVEHHQDRVDSQELQPQMRRHE</sequence>
<comment type="caution">
    <text evidence="2">The sequence shown here is derived from an EMBL/GenBank/DDBJ whole genome shotgun (WGS) entry which is preliminary data.</text>
</comment>
<gene>
    <name evidence="2" type="ORF">P7K49_027750</name>
</gene>
<evidence type="ECO:0000313" key="3">
    <source>
        <dbReference type="Proteomes" id="UP001266305"/>
    </source>
</evidence>
<name>A0ABQ9UCK7_SAGOE</name>
<dbReference type="EMBL" id="JASSZA010000014">
    <property type="protein sequence ID" value="KAK2094012.1"/>
    <property type="molecule type" value="Genomic_DNA"/>
</dbReference>
<reference evidence="2 3" key="1">
    <citation type="submission" date="2023-05" db="EMBL/GenBank/DDBJ databases">
        <title>B98-5 Cell Line De Novo Hybrid Assembly: An Optical Mapping Approach.</title>
        <authorList>
            <person name="Kananen K."/>
            <person name="Auerbach J.A."/>
            <person name="Kautto E."/>
            <person name="Blachly J.S."/>
        </authorList>
    </citation>
    <scope>NUCLEOTIDE SEQUENCE [LARGE SCALE GENOMIC DNA]</scope>
    <source>
        <strain evidence="2">B95-8</strain>
        <tissue evidence="2">Cell line</tissue>
    </source>
</reference>
<evidence type="ECO:0000256" key="1">
    <source>
        <dbReference type="SAM" id="MobiDB-lite"/>
    </source>
</evidence>
<protein>
    <recommendedName>
        <fullName evidence="4">Reverse transcriptase zinc-binding domain-containing protein</fullName>
    </recommendedName>
</protein>
<keyword evidence="3" id="KW-1185">Reference proteome</keyword>
<feature type="region of interest" description="Disordered" evidence="1">
    <location>
        <begin position="151"/>
        <end position="185"/>
    </location>
</feature>